<keyword evidence="3" id="KW-1185">Reference proteome</keyword>
<sequence>MIPLATATPGPAGVDPITAEIIRAGFVSITEEMKTNLMRTAYNLIIYEAQDFTVGLFDAQGQPISIGLGLPMFMGGLSDAIKAKLAFYGPDGINPGDILLTNDAYIVGSHLNHMIFTLPVFHDGELIAFASSMAHWIDVGGVLGGTTTDIYAEGLQVPIVKIFKEGVQDDELTRLIATNVRFPDLAMGDLRAQVAAIRTGETRLRAMLARYGAQAVKASIADLFRRSEELARRAVARIPDGMYEAEAFMDDDGVNPGRRIPVRVRVLVRDDTLTVDLSDMSPQVAGYFNSGATAGRSAAQVAFKCLTSPLESPINEGSLRPLEVILPPGTVVSATKPAAMRWWMTYPMTVVDCVFRAMADVLPDISIAGHHAELGMTHTYGVDRRTGRFFQFVGGPQGGGWGATSRADGQNATICVNDGDTHNAPVEVVEVKYPMITIDEYALREDSGGAGRYRGGLGTRLRVRMNTPAHVDTWIERTVCAPWGLAGGRDAAPNRVWIERADGETVEFAGGKVTALGLAAGDSHVVELGGGGGFGVAHQRPVEEVLADVRAGYVSVDAARTAYRVAVVGNGDDGFDVDHAATDGLRSAAKAGRAENRRAA</sequence>
<dbReference type="AlphaFoldDB" id="A0A1A9AFT9"/>
<evidence type="ECO:0000259" key="1">
    <source>
        <dbReference type="Pfam" id="PF02538"/>
    </source>
</evidence>
<accession>A0A1A9AFT9</accession>
<organism evidence="2 3">
    <name type="scientific">Micromonospora narathiwatensis</name>
    <dbReference type="NCBI Taxonomy" id="299146"/>
    <lineage>
        <taxon>Bacteria</taxon>
        <taxon>Bacillati</taxon>
        <taxon>Actinomycetota</taxon>
        <taxon>Actinomycetes</taxon>
        <taxon>Micromonosporales</taxon>
        <taxon>Micromonosporaceae</taxon>
        <taxon>Micromonospora</taxon>
    </lineage>
</organism>
<proteinExistence type="predicted"/>
<evidence type="ECO:0000313" key="3">
    <source>
        <dbReference type="Proteomes" id="UP000198765"/>
    </source>
</evidence>
<dbReference type="PATRIC" id="fig|299146.4.peg.5998"/>
<dbReference type="InterPro" id="IPR003692">
    <property type="entry name" value="Hydantoinase_B"/>
</dbReference>
<gene>
    <name evidence="2" type="ORF">GA0070621_5815</name>
</gene>
<name>A0A1A9AFT9_9ACTN</name>
<evidence type="ECO:0000313" key="2">
    <source>
        <dbReference type="EMBL" id="SBT54970.1"/>
    </source>
</evidence>
<dbReference type="RefSeq" id="WP_091201601.1">
    <property type="nucleotide sequence ID" value="NZ_LT594324.1"/>
</dbReference>
<dbReference type="OrthoDB" id="102473at2"/>
<dbReference type="GO" id="GO:0006749">
    <property type="term" value="P:glutathione metabolic process"/>
    <property type="evidence" value="ECO:0007669"/>
    <property type="project" value="TreeGrafter"/>
</dbReference>
<feature type="domain" description="Hydantoinase B/oxoprolinase" evidence="1">
    <location>
        <begin position="15"/>
        <end position="535"/>
    </location>
</feature>
<dbReference type="EMBL" id="LT594324">
    <property type="protein sequence ID" value="SBT54970.1"/>
    <property type="molecule type" value="Genomic_DNA"/>
</dbReference>
<dbReference type="GO" id="GO:0005829">
    <property type="term" value="C:cytosol"/>
    <property type="evidence" value="ECO:0007669"/>
    <property type="project" value="TreeGrafter"/>
</dbReference>
<dbReference type="Proteomes" id="UP000198765">
    <property type="component" value="Chromosome I"/>
</dbReference>
<dbReference type="GO" id="GO:0017168">
    <property type="term" value="F:5-oxoprolinase (ATP-hydrolyzing) activity"/>
    <property type="evidence" value="ECO:0007669"/>
    <property type="project" value="TreeGrafter"/>
</dbReference>
<dbReference type="PANTHER" id="PTHR11365">
    <property type="entry name" value="5-OXOPROLINASE RELATED"/>
    <property type="match status" value="1"/>
</dbReference>
<dbReference type="PANTHER" id="PTHR11365:SF23">
    <property type="entry name" value="HYPOTHETICAL 5-OXOPROLINASE (EUROFUNG)-RELATED"/>
    <property type="match status" value="1"/>
</dbReference>
<dbReference type="Pfam" id="PF02538">
    <property type="entry name" value="Hydantoinase_B"/>
    <property type="match status" value="1"/>
</dbReference>
<protein>
    <submittedName>
        <fullName evidence="2">N-methylhydantoinase B</fullName>
    </submittedName>
</protein>
<dbReference type="InterPro" id="IPR045079">
    <property type="entry name" value="Oxoprolinase-like"/>
</dbReference>
<reference evidence="2 3" key="1">
    <citation type="submission" date="2016-06" db="EMBL/GenBank/DDBJ databases">
        <authorList>
            <person name="Kjaerup R.B."/>
            <person name="Dalgaard T.S."/>
            <person name="Juul-Madsen H.R."/>
        </authorList>
    </citation>
    <scope>NUCLEOTIDE SEQUENCE [LARGE SCALE GENOMIC DNA]</scope>
    <source>
        <strain evidence="2 3">DSM 45248</strain>
    </source>
</reference>